<accession>A0A8J4WLW9</accession>
<evidence type="ECO:0000313" key="2">
    <source>
        <dbReference type="EMBL" id="KAF5395320.1"/>
    </source>
</evidence>
<comment type="caution">
    <text evidence="2">The sequence shown here is derived from an EMBL/GenBank/DDBJ whole genome shotgun (WGS) entry which is preliminary data.</text>
</comment>
<proteinExistence type="predicted"/>
<dbReference type="Proteomes" id="UP000748531">
    <property type="component" value="Unassembled WGS sequence"/>
</dbReference>
<gene>
    <name evidence="2" type="ORF">PHET_12397</name>
</gene>
<name>A0A8J4WLW9_9TREM</name>
<organism evidence="2 3">
    <name type="scientific">Paragonimus heterotremus</name>
    <dbReference type="NCBI Taxonomy" id="100268"/>
    <lineage>
        <taxon>Eukaryota</taxon>
        <taxon>Metazoa</taxon>
        <taxon>Spiralia</taxon>
        <taxon>Lophotrochozoa</taxon>
        <taxon>Platyhelminthes</taxon>
        <taxon>Trematoda</taxon>
        <taxon>Digenea</taxon>
        <taxon>Plagiorchiida</taxon>
        <taxon>Troglotremata</taxon>
        <taxon>Troglotrematidae</taxon>
        <taxon>Paragonimus</taxon>
    </lineage>
</organism>
<evidence type="ECO:0000313" key="3">
    <source>
        <dbReference type="Proteomes" id="UP000748531"/>
    </source>
</evidence>
<protein>
    <submittedName>
        <fullName evidence="2">Uncharacterized protein</fullName>
    </submittedName>
</protein>
<reference evidence="2" key="1">
    <citation type="submission" date="2019-05" db="EMBL/GenBank/DDBJ databases">
        <title>Annotation for the trematode Paragonimus heterotremus.</title>
        <authorList>
            <person name="Choi Y.-J."/>
        </authorList>
    </citation>
    <scope>NUCLEOTIDE SEQUENCE</scope>
    <source>
        <strain evidence="2">LC</strain>
    </source>
</reference>
<dbReference type="AlphaFoldDB" id="A0A8J4WLW9"/>
<feature type="region of interest" description="Disordered" evidence="1">
    <location>
        <begin position="1"/>
        <end position="38"/>
    </location>
</feature>
<keyword evidence="3" id="KW-1185">Reference proteome</keyword>
<evidence type="ECO:0000256" key="1">
    <source>
        <dbReference type="SAM" id="MobiDB-lite"/>
    </source>
</evidence>
<sequence>MQHPHRKQVITCQSPPSKKKSSLSRAAAKISNRGNRRFSDQLTLTSLWGAQRASQREMSTLQQTNSVSTSGHIDQLQQLSLNAHRNTESPLSSTPRISTQSPIRNTNVAADGQVTITVTSQPTNNEAPAVGDDGSQPPLFLSKALHLSPALAKAVCPTQSPLILDSPHIDSEPNPTNECHPYRIWIAHDTTSQSLFCTAKERIKDCPPNDLLVELRSLLDGGASVSLDTFRTALEELCNKRSPATWKPTKHRY</sequence>
<dbReference type="EMBL" id="LUCH01015143">
    <property type="protein sequence ID" value="KAF5395320.1"/>
    <property type="molecule type" value="Genomic_DNA"/>
</dbReference>